<comment type="similarity">
    <text evidence="2">Belongs to the HAD-like hydrolase superfamily. Cof family.</text>
</comment>
<keyword evidence="4" id="KW-1185">Reference proteome</keyword>
<dbReference type="InterPro" id="IPR006379">
    <property type="entry name" value="HAD-SF_hydro_IIB"/>
</dbReference>
<organism evidence="3 4">
    <name type="scientific">Malacoplasma iowae DK-CPA</name>
    <dbReference type="NCBI Taxonomy" id="1394179"/>
    <lineage>
        <taxon>Bacteria</taxon>
        <taxon>Bacillati</taxon>
        <taxon>Mycoplasmatota</taxon>
        <taxon>Mycoplasmoidales</taxon>
        <taxon>Mycoplasmoidaceae</taxon>
        <taxon>Malacoplasma</taxon>
    </lineage>
</organism>
<comment type="caution">
    <text evidence="3">The sequence shown here is derived from an EMBL/GenBank/DDBJ whole genome shotgun (WGS) entry which is preliminary data.</text>
</comment>
<dbReference type="InterPro" id="IPR023214">
    <property type="entry name" value="HAD_sf"/>
</dbReference>
<dbReference type="Gene3D" id="3.40.50.1000">
    <property type="entry name" value="HAD superfamily/HAD-like"/>
    <property type="match status" value="1"/>
</dbReference>
<dbReference type="SFLD" id="SFLDG01140">
    <property type="entry name" value="C2.B:_Phosphomannomutase_and_P"/>
    <property type="match status" value="1"/>
</dbReference>
<name>A0A084U3X7_MALIO</name>
<dbReference type="Pfam" id="PF08282">
    <property type="entry name" value="Hydrolase_3"/>
    <property type="match status" value="1"/>
</dbReference>
<dbReference type="NCBIfam" id="TIGR00099">
    <property type="entry name" value="Cof-subfamily"/>
    <property type="match status" value="1"/>
</dbReference>
<reference evidence="3 4" key="1">
    <citation type="journal article" date="2014" name="PLoS ONE">
        <title>Reduction of Hydrogen Peroxide Accumulation and Toxicity by a Catalase from Mycoplasma iowae.</title>
        <authorList>
            <person name="Pritchard R.E."/>
            <person name="Prassinos A.J."/>
            <person name="Osborne J.D."/>
            <person name="Raviv Z."/>
            <person name="Balish M.F."/>
        </authorList>
    </citation>
    <scope>NUCLEOTIDE SEQUENCE [LARGE SCALE GENOMIC DNA]</scope>
    <source>
        <strain evidence="3 4">DK-CPA</strain>
    </source>
</reference>
<accession>A0A084U3X7</accession>
<evidence type="ECO:0000256" key="1">
    <source>
        <dbReference type="ARBA" id="ARBA00001946"/>
    </source>
</evidence>
<evidence type="ECO:0000256" key="2">
    <source>
        <dbReference type="ARBA" id="ARBA00034778"/>
    </source>
</evidence>
<dbReference type="GO" id="GO:0016791">
    <property type="term" value="F:phosphatase activity"/>
    <property type="evidence" value="ECO:0007669"/>
    <property type="project" value="UniProtKB-ARBA"/>
</dbReference>
<dbReference type="GO" id="GO:0005829">
    <property type="term" value="C:cytosol"/>
    <property type="evidence" value="ECO:0007669"/>
    <property type="project" value="TreeGrafter"/>
</dbReference>
<dbReference type="Proteomes" id="UP000028523">
    <property type="component" value="Unassembled WGS sequence"/>
</dbReference>
<proteinExistence type="inferred from homology"/>
<sequence>MMDKKIKYAYFDLDGTIVNKDWKISEENIKAIYYLKNKGIKIGIATGRSFFMTQYAINELEPDLPTVAMNGGCIVNNDLQVLDSNYIDYKDYLNTIDIFRKNNIHFMVYTLDGIYSTKADIPFFEKMRQDVLNNRYKKTFKLVFEPNYDKLKRLNPIKILIPFDNQEQKEFYISLINNFKSFEIVSSQHDLIDIFSNKTSKGKSINWIFKATEKDLDELIVFGDNENDVSMFNITKNSVVLMNGSELAKQSATYITEKPFDESGVADFIFKYL</sequence>
<dbReference type="PROSITE" id="PS01228">
    <property type="entry name" value="COF_1"/>
    <property type="match status" value="1"/>
</dbReference>
<dbReference type="NCBIfam" id="TIGR01484">
    <property type="entry name" value="HAD-SF-IIB"/>
    <property type="match status" value="1"/>
</dbReference>
<dbReference type="PANTHER" id="PTHR10000">
    <property type="entry name" value="PHOSPHOSERINE PHOSPHATASE"/>
    <property type="match status" value="1"/>
</dbReference>
<protein>
    <submittedName>
        <fullName evidence="3">Hydrolase, HAD superfamily</fullName>
    </submittedName>
</protein>
<evidence type="ECO:0000313" key="3">
    <source>
        <dbReference type="EMBL" id="KFB07663.1"/>
    </source>
</evidence>
<dbReference type="InterPro" id="IPR000150">
    <property type="entry name" value="Cof"/>
</dbReference>
<comment type="cofactor">
    <cofactor evidence="1">
        <name>Mg(2+)</name>
        <dbReference type="ChEBI" id="CHEBI:18420"/>
    </cofactor>
</comment>
<dbReference type="Gene3D" id="3.30.1240.10">
    <property type="match status" value="1"/>
</dbReference>
<dbReference type="InterPro" id="IPR036412">
    <property type="entry name" value="HAD-like_sf"/>
</dbReference>
<keyword evidence="3" id="KW-0378">Hydrolase</keyword>
<gene>
    <name evidence="3" type="ORF">P271_514</name>
</gene>
<dbReference type="PANTHER" id="PTHR10000:SF8">
    <property type="entry name" value="HAD SUPERFAMILY HYDROLASE-LIKE, TYPE 3"/>
    <property type="match status" value="1"/>
</dbReference>
<evidence type="ECO:0000313" key="4">
    <source>
        <dbReference type="Proteomes" id="UP000028523"/>
    </source>
</evidence>
<dbReference type="AlphaFoldDB" id="A0A084U3X7"/>
<dbReference type="EMBL" id="AWQU01000072">
    <property type="protein sequence ID" value="KFB07663.1"/>
    <property type="molecule type" value="Genomic_DNA"/>
</dbReference>
<dbReference type="GO" id="GO:0000287">
    <property type="term" value="F:magnesium ion binding"/>
    <property type="evidence" value="ECO:0007669"/>
    <property type="project" value="TreeGrafter"/>
</dbReference>
<dbReference type="SUPFAM" id="SSF56784">
    <property type="entry name" value="HAD-like"/>
    <property type="match status" value="1"/>
</dbReference>
<dbReference type="RefSeq" id="WP_036451736.1">
    <property type="nucleotide sequence ID" value="NZ_AWQU01000072.1"/>
</dbReference>
<dbReference type="SFLD" id="SFLDS00003">
    <property type="entry name" value="Haloacid_Dehalogenase"/>
    <property type="match status" value="1"/>
</dbReference>